<reference evidence="3" key="1">
    <citation type="journal article" date="2020" name="Nature">
        <title>Giant virus diversity and host interactions through global metagenomics.</title>
        <authorList>
            <person name="Schulz F."/>
            <person name="Roux S."/>
            <person name="Paez-Espino D."/>
            <person name="Jungbluth S."/>
            <person name="Walsh D.A."/>
            <person name="Denef V.J."/>
            <person name="McMahon K.D."/>
            <person name="Konstantinidis K.T."/>
            <person name="Eloe-Fadrosh E.A."/>
            <person name="Kyrpides N.C."/>
            <person name="Woyke T."/>
        </authorList>
    </citation>
    <scope>NUCLEOTIDE SEQUENCE</scope>
    <source>
        <strain evidence="3">GVMAG-M-3300027770-73</strain>
    </source>
</reference>
<sequence length="696" mass="83795">MSEENSEILMFDWLTYYNIYKEIIISDLGIDTKSKDIANYHWKYYGKKNDLQYFQYCPSINNMNSDDENPEYILFNVEQYLSLYPDLKTELKTKYEGWQHWINYGKKEGRQWCSIEEEVKEEEEEKEEEKKEEEEENESIYKENWATEEHKILEDTDINKEFKLFDWVTYINNYSDLSHFSNKMEAWKHWTKNGKNENRSYLKLEPEDDEYIHFDWEKYLNKYIDLTNLKTKEDAWKHWITHGKIESRSYFSTKKNNETPKEQPTHILPLSHVVPLQHYLSYEDNFYQEYTNFDWVTYISNYDDIGEIKNKEDAFEHWFFQGKAEGRTCIDIVEIGKKNDKIMKIETEILSHKISNENVTNVNSNKEGKEGKEEESEEKKESEEKEDEKKKKEEATTMKKDIAYHKNIMKKTLELKRLYESEMDQFMNDYKIANKSSIYADPQIEFRYYCYKYLDYIKYYTLPEIELNRSKNAVLVEFREFAHVEFLIRNAIMQLGSTWSFTVICGDSNYDFMTSICKNISKNIKIVKIDEDDESSEDYNKLLKSKKFWNHYLKGSKILLYQEDSFIFSNNIDDFMEYDYIGAPRYANDLSLPINVGNRDLSLRTRRVMIDVIDALKEEKLDMCDDDSEDVYFSKHIQRLELGNVADREIASQFSSELIYNKDSFAGHQFWLSDPCWKDRMYNCLFKIMNETKTLV</sequence>
<organism evidence="3">
    <name type="scientific">viral metagenome</name>
    <dbReference type="NCBI Taxonomy" id="1070528"/>
    <lineage>
        <taxon>unclassified sequences</taxon>
        <taxon>metagenomes</taxon>
        <taxon>organismal metagenomes</taxon>
    </lineage>
</organism>
<feature type="region of interest" description="Disordered" evidence="1">
    <location>
        <begin position="360"/>
        <end position="394"/>
    </location>
</feature>
<feature type="compositionally biased region" description="Basic and acidic residues" evidence="1">
    <location>
        <begin position="366"/>
        <end position="394"/>
    </location>
</feature>
<dbReference type="AlphaFoldDB" id="A0A6C0LHG7"/>
<feature type="domain" description="DUF5672" evidence="2">
    <location>
        <begin position="534"/>
        <end position="661"/>
    </location>
</feature>
<protein>
    <recommendedName>
        <fullName evidence="2">DUF5672 domain-containing protein</fullName>
    </recommendedName>
</protein>
<name>A0A6C0LHG7_9ZZZZ</name>
<evidence type="ECO:0000256" key="1">
    <source>
        <dbReference type="SAM" id="MobiDB-lite"/>
    </source>
</evidence>
<dbReference type="EMBL" id="MN740472">
    <property type="protein sequence ID" value="QHU28582.1"/>
    <property type="molecule type" value="Genomic_DNA"/>
</dbReference>
<evidence type="ECO:0000313" key="3">
    <source>
        <dbReference type="EMBL" id="QHU28582.1"/>
    </source>
</evidence>
<feature type="compositionally biased region" description="Acidic residues" evidence="1">
    <location>
        <begin position="118"/>
        <end position="138"/>
    </location>
</feature>
<dbReference type="InterPro" id="IPR043729">
    <property type="entry name" value="DUF5672"/>
</dbReference>
<proteinExistence type="predicted"/>
<evidence type="ECO:0000259" key="2">
    <source>
        <dbReference type="Pfam" id="PF18922"/>
    </source>
</evidence>
<dbReference type="Pfam" id="PF18922">
    <property type="entry name" value="DUF5672"/>
    <property type="match status" value="1"/>
</dbReference>
<feature type="region of interest" description="Disordered" evidence="1">
    <location>
        <begin position="118"/>
        <end position="140"/>
    </location>
</feature>
<accession>A0A6C0LHG7</accession>